<evidence type="ECO:0000256" key="2">
    <source>
        <dbReference type="ARBA" id="ARBA00023125"/>
    </source>
</evidence>
<dbReference type="GO" id="GO:0000062">
    <property type="term" value="F:fatty-acyl-CoA binding"/>
    <property type="evidence" value="ECO:0007669"/>
    <property type="project" value="InterPro"/>
</dbReference>
<comment type="caution">
    <text evidence="5">The sequence shown here is derived from an EMBL/GenBank/DDBJ whole genome shotgun (WGS) entry which is preliminary data.</text>
</comment>
<evidence type="ECO:0000256" key="1">
    <source>
        <dbReference type="ARBA" id="ARBA00023015"/>
    </source>
</evidence>
<dbReference type="Pfam" id="PF00392">
    <property type="entry name" value="GntR"/>
    <property type="match status" value="1"/>
</dbReference>
<dbReference type="Proteomes" id="UP000664417">
    <property type="component" value="Unassembled WGS sequence"/>
</dbReference>
<dbReference type="NCBIfam" id="NF003444">
    <property type="entry name" value="PRK04984.1"/>
    <property type="match status" value="1"/>
</dbReference>
<reference evidence="5" key="1">
    <citation type="submission" date="2021-03" db="EMBL/GenBank/DDBJ databases">
        <authorList>
            <person name="Wang G."/>
        </authorList>
    </citation>
    <scope>NUCLEOTIDE SEQUENCE</scope>
    <source>
        <strain evidence="5">KCTC 12899</strain>
    </source>
</reference>
<sequence length="232" mass="25720">MTMTRPANKPAAVAEQTLIRNFLDGTYRPGDHLPAERRLAVALGLTRPTLREALQRLDRDGWITIRQGKPTVVNDFWRHGGLNVLNAMVNSGADLNPDFVTQLLEVRRTLAPAYVADAVRLNGEGVVQACAARAELSDDAEAYCDYDWHTHHRLAVLSNNIVYPLILNGFKSLYLQLGAAYFTLDQTRGASAAFYGELEHLARNGDSQAAADLAENVMAASIQYWKHMIETQ</sequence>
<evidence type="ECO:0000313" key="5">
    <source>
        <dbReference type="EMBL" id="MBO1321881.1"/>
    </source>
</evidence>
<dbReference type="Gene3D" id="1.10.10.10">
    <property type="entry name" value="Winged helix-like DNA-binding domain superfamily/Winged helix DNA-binding domain"/>
    <property type="match status" value="1"/>
</dbReference>
<keyword evidence="1" id="KW-0805">Transcription regulation</keyword>
<dbReference type="InterPro" id="IPR036388">
    <property type="entry name" value="WH-like_DNA-bd_sf"/>
</dbReference>
<dbReference type="InterPro" id="IPR028374">
    <property type="entry name" value="FadR_C"/>
</dbReference>
<dbReference type="GO" id="GO:0019217">
    <property type="term" value="P:regulation of fatty acid metabolic process"/>
    <property type="evidence" value="ECO:0007669"/>
    <property type="project" value="InterPro"/>
</dbReference>
<dbReference type="InterPro" id="IPR000524">
    <property type="entry name" value="Tscrpt_reg_HTH_GntR"/>
</dbReference>
<dbReference type="PANTHER" id="PTHR43537:SF52">
    <property type="entry name" value="FATTY ACID METABOLISM REGULATOR PROTEIN"/>
    <property type="match status" value="1"/>
</dbReference>
<dbReference type="PRINTS" id="PR00035">
    <property type="entry name" value="HTHGNTR"/>
</dbReference>
<dbReference type="SUPFAM" id="SSF48008">
    <property type="entry name" value="GntR ligand-binding domain-like"/>
    <property type="match status" value="1"/>
</dbReference>
<feature type="domain" description="HTH gntR-type" evidence="4">
    <location>
        <begin position="8"/>
        <end position="76"/>
    </location>
</feature>
<dbReference type="EMBL" id="JAFREP010000028">
    <property type="protein sequence ID" value="MBO1321881.1"/>
    <property type="molecule type" value="Genomic_DNA"/>
</dbReference>
<protein>
    <submittedName>
        <fullName evidence="5">Fatty acid metabolism transcriptional regulator FadR</fullName>
    </submittedName>
</protein>
<evidence type="ECO:0000256" key="3">
    <source>
        <dbReference type="ARBA" id="ARBA00023163"/>
    </source>
</evidence>
<accession>A0A8J7QJB6</accession>
<proteinExistence type="predicted"/>
<evidence type="ECO:0000313" key="6">
    <source>
        <dbReference type="Proteomes" id="UP000664417"/>
    </source>
</evidence>
<keyword evidence="6" id="KW-1185">Reference proteome</keyword>
<dbReference type="GO" id="GO:0003700">
    <property type="term" value="F:DNA-binding transcription factor activity"/>
    <property type="evidence" value="ECO:0007669"/>
    <property type="project" value="InterPro"/>
</dbReference>
<keyword evidence="2" id="KW-0238">DNA-binding</keyword>
<evidence type="ECO:0000259" key="4">
    <source>
        <dbReference type="PROSITE" id="PS50949"/>
    </source>
</evidence>
<dbReference type="PANTHER" id="PTHR43537">
    <property type="entry name" value="TRANSCRIPTIONAL REGULATOR, GNTR FAMILY"/>
    <property type="match status" value="1"/>
</dbReference>
<gene>
    <name evidence="5" type="primary">fadR</name>
    <name evidence="5" type="ORF">J3U88_25600</name>
</gene>
<dbReference type="InterPro" id="IPR008920">
    <property type="entry name" value="TF_FadR/GntR_C"/>
</dbReference>
<keyword evidence="3" id="KW-0804">Transcription</keyword>
<organism evidence="5 6">
    <name type="scientific">Acanthopleuribacter pedis</name>
    <dbReference type="NCBI Taxonomy" id="442870"/>
    <lineage>
        <taxon>Bacteria</taxon>
        <taxon>Pseudomonadati</taxon>
        <taxon>Acidobacteriota</taxon>
        <taxon>Holophagae</taxon>
        <taxon>Acanthopleuribacterales</taxon>
        <taxon>Acanthopleuribacteraceae</taxon>
        <taxon>Acanthopleuribacter</taxon>
    </lineage>
</organism>
<dbReference type="PROSITE" id="PS50949">
    <property type="entry name" value="HTH_GNTR"/>
    <property type="match status" value="1"/>
</dbReference>
<name>A0A8J7QJB6_9BACT</name>
<dbReference type="AlphaFoldDB" id="A0A8J7QJB6"/>
<dbReference type="GO" id="GO:0003677">
    <property type="term" value="F:DNA binding"/>
    <property type="evidence" value="ECO:0007669"/>
    <property type="project" value="UniProtKB-KW"/>
</dbReference>
<dbReference type="Gene3D" id="1.20.120.530">
    <property type="entry name" value="GntR ligand-binding domain-like"/>
    <property type="match status" value="1"/>
</dbReference>
<dbReference type="CDD" id="cd07377">
    <property type="entry name" value="WHTH_GntR"/>
    <property type="match status" value="1"/>
</dbReference>
<dbReference type="Pfam" id="PF07840">
    <property type="entry name" value="FadR_C"/>
    <property type="match status" value="1"/>
</dbReference>
<dbReference type="SMART" id="SM00345">
    <property type="entry name" value="HTH_GNTR"/>
    <property type="match status" value="1"/>
</dbReference>
<dbReference type="InterPro" id="IPR036390">
    <property type="entry name" value="WH_DNA-bd_sf"/>
</dbReference>
<dbReference type="SUPFAM" id="SSF46785">
    <property type="entry name" value="Winged helix' DNA-binding domain"/>
    <property type="match status" value="1"/>
</dbReference>